<dbReference type="EMBL" id="JAVKGT010000019">
    <property type="protein sequence ID" value="MDR5712156.1"/>
    <property type="molecule type" value="Genomic_DNA"/>
</dbReference>
<dbReference type="InterPro" id="IPR017703">
    <property type="entry name" value="YgfZ/GCV_T_CS"/>
</dbReference>
<name>A0ABU1FU31_9MICC</name>
<accession>A0ABU1FU31</accession>
<keyword evidence="1" id="KW-0809">Transit peptide</keyword>
<dbReference type="InterPro" id="IPR027266">
    <property type="entry name" value="TrmE/GcvT-like"/>
</dbReference>
<dbReference type="Gene3D" id="2.40.30.160">
    <property type="match status" value="1"/>
</dbReference>
<evidence type="ECO:0000259" key="3">
    <source>
        <dbReference type="Pfam" id="PF01571"/>
    </source>
</evidence>
<dbReference type="PIRSF" id="PIRSF006487">
    <property type="entry name" value="GcvT"/>
    <property type="match status" value="1"/>
</dbReference>
<feature type="domain" description="GCVT N-terminal" evidence="3">
    <location>
        <begin position="34"/>
        <end position="146"/>
    </location>
</feature>
<evidence type="ECO:0000313" key="5">
    <source>
        <dbReference type="Proteomes" id="UP001260872"/>
    </source>
</evidence>
<feature type="region of interest" description="Disordered" evidence="2">
    <location>
        <begin position="351"/>
        <end position="370"/>
    </location>
</feature>
<evidence type="ECO:0000256" key="1">
    <source>
        <dbReference type="ARBA" id="ARBA00022946"/>
    </source>
</evidence>
<dbReference type="RefSeq" id="WP_310537536.1">
    <property type="nucleotide sequence ID" value="NZ_BAAAOC010000087.1"/>
</dbReference>
<dbReference type="InterPro" id="IPR045179">
    <property type="entry name" value="YgfZ/GcvT"/>
</dbReference>
<dbReference type="Proteomes" id="UP001260872">
    <property type="component" value="Unassembled WGS sequence"/>
</dbReference>
<reference evidence="5" key="1">
    <citation type="submission" date="2023-07" db="EMBL/GenBank/DDBJ databases">
        <title>Description of three actinobacteria isolated from air of manufacturing shop in a pharmaceutical factory.</title>
        <authorList>
            <person name="Zhang D.-F."/>
        </authorList>
    </citation>
    <scope>NUCLEOTIDE SEQUENCE [LARGE SCALE GENOMIC DNA]</scope>
    <source>
        <strain evidence="5">CCTCC AB 207010</strain>
    </source>
</reference>
<feature type="region of interest" description="Disordered" evidence="2">
    <location>
        <begin position="379"/>
        <end position="399"/>
    </location>
</feature>
<dbReference type="Pfam" id="PF01571">
    <property type="entry name" value="GCV_T"/>
    <property type="match status" value="1"/>
</dbReference>
<organism evidence="4 5">
    <name type="scientific">Nesterenkonia flava</name>
    <dbReference type="NCBI Taxonomy" id="469799"/>
    <lineage>
        <taxon>Bacteria</taxon>
        <taxon>Bacillati</taxon>
        <taxon>Actinomycetota</taxon>
        <taxon>Actinomycetes</taxon>
        <taxon>Micrococcales</taxon>
        <taxon>Micrococcaceae</taxon>
        <taxon>Nesterenkonia</taxon>
    </lineage>
</organism>
<sequence>MSEPAEPRLSPLLRRDGAVPASGSDAGVAAHYGNLTAEQRALEQGRAVVDLSHRAVVTVSGPDRLSWLTTLSSQQVADLAPGDSTELLLLDISGRIEQAPAITDDGETAWLITEASHGPELARWLDSMKFMLRVEIADRTADYAVLGSAAALPEDLPGQVPARWQDPWPRLAPGAASYAAVPDEEHPGADYSWHLTLVQRDRLVDVVEQLGTQGWSIAGTFAAEALRVAAWRPRLATEVDEKAIPHELDLIRTAVHLSKGCYKGQETVARVHNLGHPPRRLVFLHLDGSEHTLPVPGAEVIAPKDGADPEAMEAERAVGTVTSVARHHEMGPIALALVKRKVDPTAQLVVRDRSTQATDEQGESSGPSFYAAAQELIVRPDAGQTVGRPQGDFLRGRPR</sequence>
<proteinExistence type="predicted"/>
<comment type="caution">
    <text evidence="4">The sequence shown here is derived from an EMBL/GenBank/DDBJ whole genome shotgun (WGS) entry which is preliminary data.</text>
</comment>
<gene>
    <name evidence="4" type="ORF">RH857_08430</name>
</gene>
<evidence type="ECO:0000313" key="4">
    <source>
        <dbReference type="EMBL" id="MDR5712156.1"/>
    </source>
</evidence>
<keyword evidence="5" id="KW-1185">Reference proteome</keyword>
<dbReference type="InterPro" id="IPR006222">
    <property type="entry name" value="GCVT_N"/>
</dbReference>
<protein>
    <submittedName>
        <fullName evidence="4">Folate-binding protein</fullName>
    </submittedName>
</protein>
<dbReference type="NCBIfam" id="TIGR03317">
    <property type="entry name" value="ygfZ_signature"/>
    <property type="match status" value="1"/>
</dbReference>
<feature type="compositionally biased region" description="Polar residues" evidence="2">
    <location>
        <begin position="355"/>
        <end position="367"/>
    </location>
</feature>
<evidence type="ECO:0000256" key="2">
    <source>
        <dbReference type="SAM" id="MobiDB-lite"/>
    </source>
</evidence>
<dbReference type="Gene3D" id="3.30.1360.120">
    <property type="entry name" value="Probable tRNA modification gtpase trme, domain 1"/>
    <property type="match status" value="1"/>
</dbReference>
<dbReference type="PANTHER" id="PTHR22602:SF0">
    <property type="entry name" value="TRANSFERASE CAF17, MITOCHONDRIAL-RELATED"/>
    <property type="match status" value="1"/>
</dbReference>
<dbReference type="PANTHER" id="PTHR22602">
    <property type="entry name" value="TRANSFERASE CAF17, MITOCHONDRIAL-RELATED"/>
    <property type="match status" value="1"/>
</dbReference>
<dbReference type="SUPFAM" id="SSF103025">
    <property type="entry name" value="Folate-binding domain"/>
    <property type="match status" value="1"/>
</dbReference>